<dbReference type="Proteomes" id="UP000182063">
    <property type="component" value="Chromosome"/>
</dbReference>
<dbReference type="HAMAP" id="MF_00758">
    <property type="entry name" value="UPF0301"/>
    <property type="match status" value="1"/>
</dbReference>
<evidence type="ECO:0000256" key="1">
    <source>
        <dbReference type="ARBA" id="ARBA00009600"/>
    </source>
</evidence>
<dbReference type="PANTHER" id="PTHR30327:SF1">
    <property type="entry name" value="UPF0301 PROTEIN YQGE"/>
    <property type="match status" value="1"/>
</dbReference>
<dbReference type="KEGG" id="sphj:BSL82_16820"/>
<dbReference type="Pfam" id="PF02622">
    <property type="entry name" value="DUF179"/>
    <property type="match status" value="1"/>
</dbReference>
<evidence type="ECO:0000256" key="2">
    <source>
        <dbReference type="HAMAP-Rule" id="MF_00758"/>
    </source>
</evidence>
<evidence type="ECO:0000313" key="4">
    <source>
        <dbReference type="Proteomes" id="UP000182063"/>
    </source>
</evidence>
<protein>
    <recommendedName>
        <fullName evidence="2">UPF0301 protein BSL82_16820</fullName>
    </recommendedName>
</protein>
<comment type="similarity">
    <text evidence="1 2">Belongs to the UPF0301 (AlgH) family.</text>
</comment>
<dbReference type="Gene3D" id="3.40.1740.10">
    <property type="entry name" value="VC0467-like"/>
    <property type="match status" value="1"/>
</dbReference>
<evidence type="ECO:0000313" key="3">
    <source>
        <dbReference type="EMBL" id="API61236.1"/>
    </source>
</evidence>
<name>A0A1L4A036_9SPHN</name>
<dbReference type="PANTHER" id="PTHR30327">
    <property type="entry name" value="UNCHARACTERIZED PROTEIN YQGE"/>
    <property type="match status" value="1"/>
</dbReference>
<reference evidence="4" key="1">
    <citation type="submission" date="2016-11" db="EMBL/GenBank/DDBJ databases">
        <title>Complete Genome Sequence of alachlor-degrading Sphingomonas sp. strain JJ-A5.</title>
        <authorList>
            <person name="Lee H."/>
            <person name="Ka J.-O."/>
        </authorList>
    </citation>
    <scope>NUCLEOTIDE SEQUENCE [LARGE SCALE GENOMIC DNA]</scope>
    <source>
        <strain evidence="4">JJ-A5</strain>
    </source>
</reference>
<accession>A0A1L4A036</accession>
<dbReference type="OrthoDB" id="9807486at2"/>
<organism evidence="3 4">
    <name type="scientific">Tardibacter chloracetimidivorans</name>
    <dbReference type="NCBI Taxonomy" id="1921510"/>
    <lineage>
        <taxon>Bacteria</taxon>
        <taxon>Pseudomonadati</taxon>
        <taxon>Pseudomonadota</taxon>
        <taxon>Alphaproteobacteria</taxon>
        <taxon>Sphingomonadales</taxon>
        <taxon>Sphingomonadaceae</taxon>
        <taxon>Tardibacter</taxon>
    </lineage>
</organism>
<dbReference type="AlphaFoldDB" id="A0A1L4A036"/>
<proteinExistence type="inferred from homology"/>
<dbReference type="InterPro" id="IPR003774">
    <property type="entry name" value="AlgH-like"/>
</dbReference>
<gene>
    <name evidence="3" type="ORF">BSL82_16820</name>
</gene>
<dbReference type="EMBL" id="CP018221">
    <property type="protein sequence ID" value="API61236.1"/>
    <property type="molecule type" value="Genomic_DNA"/>
</dbReference>
<sequence>MPGIGDPRFERAVIAMCVHDEGGAMGIGVGTEIEGISLHGLLTQLEIDPGIAPDVPVLAGGPVEPQRGFVLHSQDWAGEGSVQIGNSYTLTSTLDVLKAIAEGKGPGRWLVALGYAGWEAGQLDEELTHHGWFATPVLSDVLFDTAVENRWATAFAAAGIDPALLTATPGRA</sequence>
<dbReference type="STRING" id="1921510.BSL82_16820"/>
<keyword evidence="4" id="KW-1185">Reference proteome</keyword>
<dbReference type="GO" id="GO:0005829">
    <property type="term" value="C:cytosol"/>
    <property type="evidence" value="ECO:0007669"/>
    <property type="project" value="TreeGrafter"/>
</dbReference>
<dbReference type="SUPFAM" id="SSF143456">
    <property type="entry name" value="VC0467-like"/>
    <property type="match status" value="1"/>
</dbReference>